<evidence type="ECO:0000256" key="2">
    <source>
        <dbReference type="SAM" id="MobiDB-lite"/>
    </source>
</evidence>
<dbReference type="InterPro" id="IPR051339">
    <property type="entry name" value="DnaJ_subfamily_B"/>
</dbReference>
<dbReference type="SMART" id="SM00271">
    <property type="entry name" value="DnaJ"/>
    <property type="match status" value="1"/>
</dbReference>
<dbReference type="CDD" id="cd10747">
    <property type="entry name" value="DnaJ_C"/>
    <property type="match status" value="1"/>
</dbReference>
<dbReference type="CDD" id="cd06257">
    <property type="entry name" value="DnaJ"/>
    <property type="match status" value="1"/>
</dbReference>
<dbReference type="InterPro" id="IPR036869">
    <property type="entry name" value="J_dom_sf"/>
</dbReference>
<dbReference type="PANTHER" id="PTHR24078">
    <property type="entry name" value="DNAJ HOMOLOG SUBFAMILY C MEMBER"/>
    <property type="match status" value="1"/>
</dbReference>
<dbReference type="GO" id="GO:0005829">
    <property type="term" value="C:cytosol"/>
    <property type="evidence" value="ECO:0007669"/>
    <property type="project" value="TreeGrafter"/>
</dbReference>
<dbReference type="EMBL" id="GDJX01017738">
    <property type="protein sequence ID" value="JAT50198.1"/>
    <property type="molecule type" value="Transcribed_RNA"/>
</dbReference>
<dbReference type="PROSITE" id="PS50076">
    <property type="entry name" value="DNAJ_2"/>
    <property type="match status" value="1"/>
</dbReference>
<dbReference type="GO" id="GO:0051082">
    <property type="term" value="F:unfolded protein binding"/>
    <property type="evidence" value="ECO:0007669"/>
    <property type="project" value="InterPro"/>
</dbReference>
<evidence type="ECO:0000259" key="3">
    <source>
        <dbReference type="PROSITE" id="PS50076"/>
    </source>
</evidence>
<gene>
    <name evidence="4" type="primary">DNAJB4_2</name>
    <name evidence="4" type="ORF">g.94495</name>
</gene>
<dbReference type="PANTHER" id="PTHR24078:SF553">
    <property type="entry name" value="DNAJ HOMOLOG SUBFAMILY B MEMBER 5"/>
    <property type="match status" value="1"/>
</dbReference>
<dbReference type="SUPFAM" id="SSF46565">
    <property type="entry name" value="Chaperone J-domain"/>
    <property type="match status" value="1"/>
</dbReference>
<dbReference type="InterPro" id="IPR002939">
    <property type="entry name" value="DnaJ_C"/>
</dbReference>
<dbReference type="InterPro" id="IPR018253">
    <property type="entry name" value="DnaJ_domain_CS"/>
</dbReference>
<dbReference type="SUPFAM" id="SSF49493">
    <property type="entry name" value="HSP40/DnaJ peptide-binding domain"/>
    <property type="match status" value="2"/>
</dbReference>
<dbReference type="InterPro" id="IPR001623">
    <property type="entry name" value="DnaJ_domain"/>
</dbReference>
<dbReference type="Gene3D" id="1.10.287.110">
    <property type="entry name" value="DnaJ domain"/>
    <property type="match status" value="1"/>
</dbReference>
<organism evidence="4">
    <name type="scientific">Anthurium amnicola</name>
    <dbReference type="NCBI Taxonomy" id="1678845"/>
    <lineage>
        <taxon>Eukaryota</taxon>
        <taxon>Viridiplantae</taxon>
        <taxon>Streptophyta</taxon>
        <taxon>Embryophyta</taxon>
        <taxon>Tracheophyta</taxon>
        <taxon>Spermatophyta</taxon>
        <taxon>Magnoliopsida</taxon>
        <taxon>Liliopsida</taxon>
        <taxon>Araceae</taxon>
        <taxon>Pothoideae</taxon>
        <taxon>Potheae</taxon>
        <taxon>Anthurium</taxon>
    </lineage>
</organism>
<accession>A0A1D1Y6E8</accession>
<dbReference type="Gene3D" id="2.60.260.20">
    <property type="entry name" value="Urease metallochaperone UreE, N-terminal domain"/>
    <property type="match status" value="2"/>
</dbReference>
<name>A0A1D1Y6E8_9ARAE</name>
<dbReference type="FunFam" id="1.10.287.110:FF:000066">
    <property type="entry name" value="DNAJ heat shock family protein"/>
    <property type="match status" value="1"/>
</dbReference>
<dbReference type="AlphaFoldDB" id="A0A1D1Y6E8"/>
<feature type="domain" description="J" evidence="3">
    <location>
        <begin position="4"/>
        <end position="70"/>
    </location>
</feature>
<dbReference type="InterPro" id="IPR008971">
    <property type="entry name" value="HSP40/DnaJ_pept-bd"/>
</dbReference>
<dbReference type="PRINTS" id="PR00625">
    <property type="entry name" value="JDOMAIN"/>
</dbReference>
<feature type="region of interest" description="Disordered" evidence="2">
    <location>
        <begin position="72"/>
        <end position="91"/>
    </location>
</feature>
<dbReference type="FunFam" id="2.60.260.20:FF:000030">
    <property type="entry name" value="DNAJ heat shock family protein"/>
    <property type="match status" value="1"/>
</dbReference>
<dbReference type="Pfam" id="PF00226">
    <property type="entry name" value="DnaJ"/>
    <property type="match status" value="1"/>
</dbReference>
<dbReference type="FunFam" id="2.60.260.20:FF:000002">
    <property type="entry name" value="Dnaj homolog subfamily b member"/>
    <property type="match status" value="1"/>
</dbReference>
<dbReference type="Pfam" id="PF01556">
    <property type="entry name" value="DnaJ_C"/>
    <property type="match status" value="1"/>
</dbReference>
<dbReference type="GO" id="GO:0005783">
    <property type="term" value="C:endoplasmic reticulum"/>
    <property type="evidence" value="ECO:0007669"/>
    <property type="project" value="UniProtKB-ARBA"/>
</dbReference>
<proteinExistence type="predicted"/>
<dbReference type="GO" id="GO:0051087">
    <property type="term" value="F:protein-folding chaperone binding"/>
    <property type="evidence" value="ECO:0007669"/>
    <property type="project" value="TreeGrafter"/>
</dbReference>
<keyword evidence="1" id="KW-0143">Chaperone</keyword>
<evidence type="ECO:0000256" key="1">
    <source>
        <dbReference type="ARBA" id="ARBA00023186"/>
    </source>
</evidence>
<sequence>MGVDYYNILKVNRNATDDDLKKSYRRLAMKWHPDKNPNNKKEAEAKFKQISEAYEVLSDPQKRAVYDQYGEEGLKGMPPPGSGSGSSFPNGANDFHFNPRNAEDIFAEIFGSNPFGFSSMGHSKSTRYHTDSSGMFSGSGAENIFRSYTEGVGAGATGAPRKAAPVESKLACSLEELYRGSTRKMKISRNVIGARGHPVPESEILTIDVKPGWKKGTKITFPDKGNEQANLLPADLVFVIDEKPHDVFKRDGNDLVVHHKISLAEALAGSTVNLTTLDGRELAIPVNDVVSPGYELVIAKEGMPIVKEPGRKGNLRIKFDVRFPARLTSEQRTGLKRILGGEH</sequence>
<dbReference type="PROSITE" id="PS00636">
    <property type="entry name" value="DNAJ_1"/>
    <property type="match status" value="1"/>
</dbReference>
<dbReference type="GO" id="GO:0006457">
    <property type="term" value="P:protein folding"/>
    <property type="evidence" value="ECO:0007669"/>
    <property type="project" value="InterPro"/>
</dbReference>
<protein>
    <submittedName>
        <fullName evidence="4">DnaJ subfamily B member 4</fullName>
    </submittedName>
</protein>
<evidence type="ECO:0000313" key="4">
    <source>
        <dbReference type="EMBL" id="JAT50198.1"/>
    </source>
</evidence>
<reference evidence="4" key="1">
    <citation type="submission" date="2015-07" db="EMBL/GenBank/DDBJ databases">
        <title>Transcriptome Assembly of Anthurium amnicola.</title>
        <authorList>
            <person name="Suzuki J."/>
        </authorList>
    </citation>
    <scope>NUCLEOTIDE SEQUENCE</scope>
</reference>